<dbReference type="InterPro" id="IPR036412">
    <property type="entry name" value="HAD-like_sf"/>
</dbReference>
<evidence type="ECO:0000313" key="1">
    <source>
        <dbReference type="EMBL" id="SEO58449.1"/>
    </source>
</evidence>
<dbReference type="PANTHER" id="PTHR18901:SF38">
    <property type="entry name" value="PSEUDOURIDINE-5'-PHOSPHATASE"/>
    <property type="match status" value="1"/>
</dbReference>
<name>A0A1H8QVZ2_9FIRM</name>
<dbReference type="Gene3D" id="3.40.50.1000">
    <property type="entry name" value="HAD superfamily/HAD-like"/>
    <property type="match status" value="1"/>
</dbReference>
<evidence type="ECO:0000313" key="2">
    <source>
        <dbReference type="Proteomes" id="UP000198847"/>
    </source>
</evidence>
<dbReference type="Gene3D" id="1.10.150.240">
    <property type="entry name" value="Putative phosphatase, domain 2"/>
    <property type="match status" value="1"/>
</dbReference>
<reference evidence="1 2" key="1">
    <citation type="submission" date="2016-10" db="EMBL/GenBank/DDBJ databases">
        <authorList>
            <person name="de Groot N.N."/>
        </authorList>
    </citation>
    <scope>NUCLEOTIDE SEQUENCE [LARGE SCALE GENOMIC DNA]</scope>
    <source>
        <strain evidence="1 2">DSM 13305</strain>
    </source>
</reference>
<sequence length="241" mass="26976">MHCIKEKKNSGEKREFKAVIFDLDGTLIDSEPNYFEAFKRILEEHGVTDYTAKMNRQYYGMGVKEVLEAFKEKYHIQASIDAIVAKSNKYYLDFARRNTIVFPEMFKLVKKLKASCYPLALASGSSLEIIEDILAAARLGDYFDLIISSEKVGKSKPEPDVFLETARRLAVEPAHCLVLEDSPYGVMAAQRAGMSCIAVPSGNLSALHDCFFKADLLLENGMSDFSADKAFEWIQSDGLAV</sequence>
<dbReference type="STRING" id="112903.SAMN04490178_10382"/>
<dbReference type="Proteomes" id="UP000198847">
    <property type="component" value="Unassembled WGS sequence"/>
</dbReference>
<dbReference type="CDD" id="cd07505">
    <property type="entry name" value="HAD_BPGM-like"/>
    <property type="match status" value="1"/>
</dbReference>
<dbReference type="InterPro" id="IPR041492">
    <property type="entry name" value="HAD_2"/>
</dbReference>
<dbReference type="RefSeq" id="WP_245732212.1">
    <property type="nucleotide sequence ID" value="NZ_FODY01000003.1"/>
</dbReference>
<dbReference type="PRINTS" id="PR00413">
    <property type="entry name" value="HADHALOGNASE"/>
</dbReference>
<dbReference type="EMBL" id="FODY01000003">
    <property type="protein sequence ID" value="SEO58449.1"/>
    <property type="molecule type" value="Genomic_DNA"/>
</dbReference>
<dbReference type="Pfam" id="PF13419">
    <property type="entry name" value="HAD_2"/>
    <property type="match status" value="1"/>
</dbReference>
<dbReference type="SUPFAM" id="SSF56784">
    <property type="entry name" value="HAD-like"/>
    <property type="match status" value="1"/>
</dbReference>
<accession>A0A1H8QVZ2</accession>
<protein>
    <submittedName>
        <fullName evidence="1">Haloacid dehalogenase superfamily, subfamily IA, variant 3 with third motif having DD or ED/haloacid dehalogenase superfamily, subfamily IA, variant 1 with third motif having Dx(3-4)D or Dx(3-4)E</fullName>
    </submittedName>
</protein>
<dbReference type="NCBIfam" id="TIGR01549">
    <property type="entry name" value="HAD-SF-IA-v1"/>
    <property type="match status" value="1"/>
</dbReference>
<organism evidence="1 2">
    <name type="scientific">Propionispora vibrioides</name>
    <dbReference type="NCBI Taxonomy" id="112903"/>
    <lineage>
        <taxon>Bacteria</taxon>
        <taxon>Bacillati</taxon>
        <taxon>Bacillota</taxon>
        <taxon>Negativicutes</taxon>
        <taxon>Selenomonadales</taxon>
        <taxon>Sporomusaceae</taxon>
        <taxon>Propionispora</taxon>
    </lineage>
</organism>
<keyword evidence="2" id="KW-1185">Reference proteome</keyword>
<proteinExistence type="predicted"/>
<dbReference type="SFLD" id="SFLDS00003">
    <property type="entry name" value="Haloacid_Dehalogenase"/>
    <property type="match status" value="1"/>
</dbReference>
<dbReference type="InterPro" id="IPR006439">
    <property type="entry name" value="HAD-SF_hydro_IA"/>
</dbReference>
<dbReference type="NCBIfam" id="TIGR01509">
    <property type="entry name" value="HAD-SF-IA-v3"/>
    <property type="match status" value="1"/>
</dbReference>
<dbReference type="PANTHER" id="PTHR18901">
    <property type="entry name" value="2-DEOXYGLUCOSE-6-PHOSPHATE PHOSPHATASE 2"/>
    <property type="match status" value="1"/>
</dbReference>
<gene>
    <name evidence="1" type="ORF">SAMN04490178_10382</name>
</gene>
<dbReference type="InterPro" id="IPR023198">
    <property type="entry name" value="PGP-like_dom2"/>
</dbReference>
<dbReference type="AlphaFoldDB" id="A0A1H8QVZ2"/>
<dbReference type="SFLD" id="SFLDG01129">
    <property type="entry name" value="C1.5:_HAD__Beta-PGM__Phosphata"/>
    <property type="match status" value="1"/>
</dbReference>
<dbReference type="InterPro" id="IPR023214">
    <property type="entry name" value="HAD_sf"/>
</dbReference>
<dbReference type="SFLD" id="SFLDG01135">
    <property type="entry name" value="C1.5.6:_HAD__Beta-PGM__Phospha"/>
    <property type="match status" value="1"/>
</dbReference>